<comment type="caution">
    <text evidence="1">The sequence shown here is derived from an EMBL/GenBank/DDBJ whole genome shotgun (WGS) entry which is preliminary data.</text>
</comment>
<name>A0A9X2GIA6_9ACTN</name>
<proteinExistence type="predicted"/>
<protein>
    <submittedName>
        <fullName evidence="1">Damage-inducible protein DinB</fullName>
    </submittedName>
</protein>
<gene>
    <name evidence="1" type="ORF">HD597_005340</name>
</gene>
<keyword evidence="2" id="KW-1185">Reference proteome</keyword>
<sequence length="185" mass="20958">MTVPKPMFAEMFVDENADPRIDVPAGGAEKAMLAAFLRWHRQTLMLKCAELDPQALARRPVSFSGLSLLGLVRHLADVERRWFRRDLAGQAVEPYFATQDHRDAAFDNAAPDAEMVAQAWRLWQEEVDFADRFVAEAENLEVTGEDPWKGTITLRWVLVHMVEEYARHNGHADFLRQGIDGAVGL</sequence>
<organism evidence="1 2">
    <name type="scientific">Nonomuraea thailandensis</name>
    <dbReference type="NCBI Taxonomy" id="1188745"/>
    <lineage>
        <taxon>Bacteria</taxon>
        <taxon>Bacillati</taxon>
        <taxon>Actinomycetota</taxon>
        <taxon>Actinomycetes</taxon>
        <taxon>Streptosporangiales</taxon>
        <taxon>Streptosporangiaceae</taxon>
        <taxon>Nonomuraea</taxon>
    </lineage>
</organism>
<dbReference type="SUPFAM" id="SSF109854">
    <property type="entry name" value="DinB/YfiT-like putative metalloenzymes"/>
    <property type="match status" value="1"/>
</dbReference>
<dbReference type="Gene3D" id="1.20.120.450">
    <property type="entry name" value="dinb family like domain"/>
    <property type="match status" value="1"/>
</dbReference>
<accession>A0A9X2GIA6</accession>
<evidence type="ECO:0000313" key="1">
    <source>
        <dbReference type="EMBL" id="MCP2358320.1"/>
    </source>
</evidence>
<dbReference type="AlphaFoldDB" id="A0A9X2GIA6"/>
<dbReference type="EMBL" id="JAMZEB010000002">
    <property type="protein sequence ID" value="MCP2358320.1"/>
    <property type="molecule type" value="Genomic_DNA"/>
</dbReference>
<dbReference type="InterPro" id="IPR007061">
    <property type="entry name" value="MST-like"/>
</dbReference>
<dbReference type="Pfam" id="PF04978">
    <property type="entry name" value="MST"/>
    <property type="match status" value="1"/>
</dbReference>
<evidence type="ECO:0000313" key="2">
    <source>
        <dbReference type="Proteomes" id="UP001139648"/>
    </source>
</evidence>
<dbReference type="Proteomes" id="UP001139648">
    <property type="component" value="Unassembled WGS sequence"/>
</dbReference>
<reference evidence="1" key="1">
    <citation type="submission" date="2022-06" db="EMBL/GenBank/DDBJ databases">
        <title>Sequencing the genomes of 1000 actinobacteria strains.</title>
        <authorList>
            <person name="Klenk H.-P."/>
        </authorList>
    </citation>
    <scope>NUCLEOTIDE SEQUENCE</scope>
    <source>
        <strain evidence="1">DSM 46694</strain>
    </source>
</reference>
<dbReference type="InterPro" id="IPR034660">
    <property type="entry name" value="DinB/YfiT-like"/>
</dbReference>
<dbReference type="RefSeq" id="WP_253745398.1">
    <property type="nucleotide sequence ID" value="NZ_BAABKA010000065.1"/>
</dbReference>